<accession>A0A4P6JYH3</accession>
<dbReference type="EMBL" id="CP035758">
    <property type="protein sequence ID" value="QBD80523.1"/>
    <property type="molecule type" value="Genomic_DNA"/>
</dbReference>
<dbReference type="Pfam" id="PF01584">
    <property type="entry name" value="CheW"/>
    <property type="match status" value="1"/>
</dbReference>
<dbReference type="Gene3D" id="2.30.30.40">
    <property type="entry name" value="SH3 Domains"/>
    <property type="match status" value="1"/>
</dbReference>
<evidence type="ECO:0000259" key="1">
    <source>
        <dbReference type="PROSITE" id="PS50851"/>
    </source>
</evidence>
<dbReference type="InterPro" id="IPR039315">
    <property type="entry name" value="CheW"/>
</dbReference>
<organism evidence="2 3">
    <name type="scientific">Ktedonosporobacter rubrisoli</name>
    <dbReference type="NCBI Taxonomy" id="2509675"/>
    <lineage>
        <taxon>Bacteria</taxon>
        <taxon>Bacillati</taxon>
        <taxon>Chloroflexota</taxon>
        <taxon>Ktedonobacteria</taxon>
        <taxon>Ktedonobacterales</taxon>
        <taxon>Ktedonosporobacteraceae</taxon>
        <taxon>Ktedonosporobacter</taxon>
    </lineage>
</organism>
<dbReference type="GO" id="GO:0005829">
    <property type="term" value="C:cytosol"/>
    <property type="evidence" value="ECO:0007669"/>
    <property type="project" value="TreeGrafter"/>
</dbReference>
<feature type="domain" description="CheW-like" evidence="1">
    <location>
        <begin position="45"/>
        <end position="191"/>
    </location>
</feature>
<dbReference type="InterPro" id="IPR036061">
    <property type="entry name" value="CheW-like_dom_sf"/>
</dbReference>
<dbReference type="InterPro" id="IPR002545">
    <property type="entry name" value="CheW-lke_dom"/>
</dbReference>
<dbReference type="AlphaFoldDB" id="A0A4P6JYH3"/>
<dbReference type="SUPFAM" id="SSF50341">
    <property type="entry name" value="CheW-like"/>
    <property type="match status" value="1"/>
</dbReference>
<reference evidence="2 3" key="1">
    <citation type="submission" date="2019-01" db="EMBL/GenBank/DDBJ databases">
        <title>Ktedonosporobacter rubrisoli SCAWS-G2.</title>
        <authorList>
            <person name="Huang Y."/>
            <person name="Yan B."/>
        </authorList>
    </citation>
    <scope>NUCLEOTIDE SEQUENCE [LARGE SCALE GENOMIC DNA]</scope>
    <source>
        <strain evidence="2 3">SCAWS-G2</strain>
    </source>
</reference>
<evidence type="ECO:0000313" key="3">
    <source>
        <dbReference type="Proteomes" id="UP000290365"/>
    </source>
</evidence>
<dbReference type="KEGG" id="kbs:EPA93_32945"/>
<gene>
    <name evidence="2" type="ORF">EPA93_32945</name>
</gene>
<dbReference type="GO" id="GO:0006935">
    <property type="term" value="P:chemotaxis"/>
    <property type="evidence" value="ECO:0007669"/>
    <property type="project" value="InterPro"/>
</dbReference>
<dbReference type="GO" id="GO:0007165">
    <property type="term" value="P:signal transduction"/>
    <property type="evidence" value="ECO:0007669"/>
    <property type="project" value="InterPro"/>
</dbReference>
<protein>
    <submittedName>
        <fullName evidence="2">Chemotaxis protein CheW</fullName>
    </submittedName>
</protein>
<dbReference type="Gene3D" id="2.40.50.180">
    <property type="entry name" value="CheA-289, Domain 4"/>
    <property type="match status" value="1"/>
</dbReference>
<dbReference type="Proteomes" id="UP000290365">
    <property type="component" value="Chromosome"/>
</dbReference>
<dbReference type="SMART" id="SM00260">
    <property type="entry name" value="CheW"/>
    <property type="match status" value="1"/>
</dbReference>
<dbReference type="PANTHER" id="PTHR22617">
    <property type="entry name" value="CHEMOTAXIS SENSOR HISTIDINE KINASE-RELATED"/>
    <property type="match status" value="1"/>
</dbReference>
<dbReference type="OrthoDB" id="9794382at2"/>
<dbReference type="PANTHER" id="PTHR22617:SF23">
    <property type="entry name" value="CHEMOTAXIS PROTEIN CHEW"/>
    <property type="match status" value="1"/>
</dbReference>
<sequence>MNERSDATFDEQHSLYEDPLAHLSDEEFWALAASAANSTTSHPLPAEYLLCMCGTERCAISLASLGEIVQPREHFTRLPAAPPWMYGIVMWRGEMIAVIDLDAYLLNKTALPRSERTDEILLVAQSDKLVLGLLVARIESTTTLEKEPILPLDQSSAWGSPLRANAIAGVYGRRTETLILDIPAILIDVEQQIRMIIPYE</sequence>
<dbReference type="RefSeq" id="WP_129891587.1">
    <property type="nucleotide sequence ID" value="NZ_CP035758.1"/>
</dbReference>
<name>A0A4P6JYH3_KTERU</name>
<evidence type="ECO:0000313" key="2">
    <source>
        <dbReference type="EMBL" id="QBD80523.1"/>
    </source>
</evidence>
<proteinExistence type="predicted"/>
<keyword evidence="3" id="KW-1185">Reference proteome</keyword>
<dbReference type="PROSITE" id="PS50851">
    <property type="entry name" value="CHEW"/>
    <property type="match status" value="1"/>
</dbReference>